<dbReference type="GO" id="GO:0005524">
    <property type="term" value="F:ATP binding"/>
    <property type="evidence" value="ECO:0007669"/>
    <property type="project" value="InterPro"/>
</dbReference>
<gene>
    <name evidence="2" type="ORF">NP233_g6801</name>
</gene>
<dbReference type="InterPro" id="IPR000719">
    <property type="entry name" value="Prot_kinase_dom"/>
</dbReference>
<dbReference type="PANTHER" id="PTHR44329:SF214">
    <property type="entry name" value="PROTEIN KINASE DOMAIN-CONTAINING PROTEIN"/>
    <property type="match status" value="1"/>
</dbReference>
<dbReference type="Pfam" id="PF00069">
    <property type="entry name" value="Pkinase"/>
    <property type="match status" value="1"/>
</dbReference>
<name>A0AAD5YV75_9AGAR</name>
<reference evidence="2" key="1">
    <citation type="submission" date="2022-07" db="EMBL/GenBank/DDBJ databases">
        <title>Genome Sequence of Leucocoprinus birnbaumii.</title>
        <authorList>
            <person name="Buettner E."/>
        </authorList>
    </citation>
    <scope>NUCLEOTIDE SEQUENCE</scope>
    <source>
        <strain evidence="2">VT141</strain>
    </source>
</reference>
<feature type="domain" description="Protein kinase" evidence="1">
    <location>
        <begin position="28"/>
        <end position="289"/>
    </location>
</feature>
<sequence length="292" mass="31958">MSLPGSRIANDIQGVEHRNLTGRVRLDTSSIYAKFSGGCSDIFIGTYSSEGAGTMNVAIKVLRISNTHDQENVVKIKTRLIRETTVWTTLNHPNILPFLGLDHSLGREGCPALISPFCQKGDIMAYLKTLLDPSGAVKLNMMTGIARGLQYLHGLQKKVIHGDLKPLTQILFPCSDEYSPGFTTRAAGVFRYQAPELLNDNSMRYNEPLDVYAFGITCSEIWTSKQPFAEVGGDAGVIMKILKGGRPENPNPRSALTTALWELLGKCWTPEPGDRISMSQAVGLFQAILAQS</sequence>
<organism evidence="2 3">
    <name type="scientific">Leucocoprinus birnbaumii</name>
    <dbReference type="NCBI Taxonomy" id="56174"/>
    <lineage>
        <taxon>Eukaryota</taxon>
        <taxon>Fungi</taxon>
        <taxon>Dikarya</taxon>
        <taxon>Basidiomycota</taxon>
        <taxon>Agaricomycotina</taxon>
        <taxon>Agaricomycetes</taxon>
        <taxon>Agaricomycetidae</taxon>
        <taxon>Agaricales</taxon>
        <taxon>Agaricineae</taxon>
        <taxon>Agaricaceae</taxon>
        <taxon>Leucocoprinus</taxon>
    </lineage>
</organism>
<dbReference type="PANTHER" id="PTHR44329">
    <property type="entry name" value="SERINE/THREONINE-PROTEIN KINASE TNNI3K-RELATED"/>
    <property type="match status" value="1"/>
</dbReference>
<protein>
    <recommendedName>
        <fullName evidence="1">Protein kinase domain-containing protein</fullName>
    </recommendedName>
</protein>
<evidence type="ECO:0000259" key="1">
    <source>
        <dbReference type="PROSITE" id="PS50011"/>
    </source>
</evidence>
<dbReference type="EMBL" id="JANIEX010000463">
    <property type="protein sequence ID" value="KAJ3566750.1"/>
    <property type="molecule type" value="Genomic_DNA"/>
</dbReference>
<dbReference type="SUPFAM" id="SSF56112">
    <property type="entry name" value="Protein kinase-like (PK-like)"/>
    <property type="match status" value="1"/>
</dbReference>
<dbReference type="Proteomes" id="UP001213000">
    <property type="component" value="Unassembled WGS sequence"/>
</dbReference>
<proteinExistence type="predicted"/>
<accession>A0AAD5YV75</accession>
<comment type="caution">
    <text evidence="2">The sequence shown here is derived from an EMBL/GenBank/DDBJ whole genome shotgun (WGS) entry which is preliminary data.</text>
</comment>
<dbReference type="InterPro" id="IPR011009">
    <property type="entry name" value="Kinase-like_dom_sf"/>
</dbReference>
<dbReference type="PROSITE" id="PS50011">
    <property type="entry name" value="PROTEIN_KINASE_DOM"/>
    <property type="match status" value="1"/>
</dbReference>
<dbReference type="Gene3D" id="1.10.510.10">
    <property type="entry name" value="Transferase(Phosphotransferase) domain 1"/>
    <property type="match status" value="2"/>
</dbReference>
<dbReference type="InterPro" id="IPR051681">
    <property type="entry name" value="Ser/Thr_Kinases-Pseudokinases"/>
</dbReference>
<dbReference type="GO" id="GO:0004674">
    <property type="term" value="F:protein serine/threonine kinase activity"/>
    <property type="evidence" value="ECO:0007669"/>
    <property type="project" value="TreeGrafter"/>
</dbReference>
<evidence type="ECO:0000313" key="3">
    <source>
        <dbReference type="Proteomes" id="UP001213000"/>
    </source>
</evidence>
<evidence type="ECO:0000313" key="2">
    <source>
        <dbReference type="EMBL" id="KAJ3566750.1"/>
    </source>
</evidence>
<dbReference type="AlphaFoldDB" id="A0AAD5YV75"/>
<keyword evidence="3" id="KW-1185">Reference proteome</keyword>